<dbReference type="EC" id="3.4.-.-" evidence="3"/>
<feature type="transmembrane region" description="Helical" evidence="1">
    <location>
        <begin position="31"/>
        <end position="50"/>
    </location>
</feature>
<dbReference type="GO" id="GO:0016787">
    <property type="term" value="F:hydrolase activity"/>
    <property type="evidence" value="ECO:0007669"/>
    <property type="project" value="UniProtKB-KW"/>
</dbReference>
<keyword evidence="3" id="KW-0378">Hydrolase</keyword>
<protein>
    <submittedName>
        <fullName evidence="3">CPBP family intramembrane glutamic endopeptidase</fullName>
        <ecNumber evidence="3">3.4.-.-</ecNumber>
    </submittedName>
</protein>
<dbReference type="InterPro" id="IPR003675">
    <property type="entry name" value="Rce1/LyrA-like_dom"/>
</dbReference>
<name>A0ABW6AG34_9BACT</name>
<proteinExistence type="predicted"/>
<evidence type="ECO:0000313" key="4">
    <source>
        <dbReference type="Proteomes" id="UP001597512"/>
    </source>
</evidence>
<keyword evidence="1" id="KW-0472">Membrane</keyword>
<keyword evidence="4" id="KW-1185">Reference proteome</keyword>
<sequence length="236" mass="26155">MNAYLAESIACLSVGILVFVVGRMRLIYNTLYIPLVLSSFIFIGFYGVAVSREFVIPFLGFSNKVNRLLFYDYGNGLIGLLPLALAILFIGKYLLNIDYNQQWSGTTHFNLASLKYGMIGGIVLAAIPLLIAASMGQKFNYKVDVYRYGLNCVTNLYEEIICRGLLLACCIKYWNRLAAVVWTSVVFGLAHGLTEKSIPIALGAGLIAWAVLKAKSLWAGWTTHQLTDMIVDTFLP</sequence>
<keyword evidence="1" id="KW-0812">Transmembrane</keyword>
<evidence type="ECO:0000259" key="2">
    <source>
        <dbReference type="Pfam" id="PF02517"/>
    </source>
</evidence>
<feature type="transmembrane region" description="Helical" evidence="1">
    <location>
        <begin position="70"/>
        <end position="95"/>
    </location>
</feature>
<dbReference type="Pfam" id="PF02517">
    <property type="entry name" value="Rce1-like"/>
    <property type="match status" value="1"/>
</dbReference>
<comment type="caution">
    <text evidence="3">The sequence shown here is derived from an EMBL/GenBank/DDBJ whole genome shotgun (WGS) entry which is preliminary data.</text>
</comment>
<feature type="transmembrane region" description="Helical" evidence="1">
    <location>
        <begin position="116"/>
        <end position="136"/>
    </location>
</feature>
<dbReference type="RefSeq" id="WP_381500085.1">
    <property type="nucleotide sequence ID" value="NZ_JBHUOM010000002.1"/>
</dbReference>
<gene>
    <name evidence="3" type="ORF">ACFS25_11275</name>
</gene>
<evidence type="ECO:0000256" key="1">
    <source>
        <dbReference type="SAM" id="Phobius"/>
    </source>
</evidence>
<reference evidence="4" key="1">
    <citation type="journal article" date="2019" name="Int. J. Syst. Evol. Microbiol.">
        <title>The Global Catalogue of Microorganisms (GCM) 10K type strain sequencing project: providing services to taxonomists for standard genome sequencing and annotation.</title>
        <authorList>
            <consortium name="The Broad Institute Genomics Platform"/>
            <consortium name="The Broad Institute Genome Sequencing Center for Infectious Disease"/>
            <person name="Wu L."/>
            <person name="Ma J."/>
        </authorList>
    </citation>
    <scope>NUCLEOTIDE SEQUENCE [LARGE SCALE GENOMIC DNA]</scope>
    <source>
        <strain evidence="4">KCTC 52490</strain>
    </source>
</reference>
<feature type="transmembrane region" description="Helical" evidence="1">
    <location>
        <begin position="6"/>
        <end position="24"/>
    </location>
</feature>
<keyword evidence="1" id="KW-1133">Transmembrane helix</keyword>
<evidence type="ECO:0000313" key="3">
    <source>
        <dbReference type="EMBL" id="MFD2934365.1"/>
    </source>
</evidence>
<organism evidence="3 4">
    <name type="scientific">Spirosoma flavum</name>
    <dbReference type="NCBI Taxonomy" id="2048557"/>
    <lineage>
        <taxon>Bacteria</taxon>
        <taxon>Pseudomonadati</taxon>
        <taxon>Bacteroidota</taxon>
        <taxon>Cytophagia</taxon>
        <taxon>Cytophagales</taxon>
        <taxon>Cytophagaceae</taxon>
        <taxon>Spirosoma</taxon>
    </lineage>
</organism>
<dbReference type="EMBL" id="JBHUOM010000002">
    <property type="protein sequence ID" value="MFD2934365.1"/>
    <property type="molecule type" value="Genomic_DNA"/>
</dbReference>
<feature type="domain" description="CAAX prenyl protease 2/Lysostaphin resistance protein A-like" evidence="2">
    <location>
        <begin position="152"/>
        <end position="229"/>
    </location>
</feature>
<dbReference type="Proteomes" id="UP001597512">
    <property type="component" value="Unassembled WGS sequence"/>
</dbReference>
<accession>A0ABW6AG34</accession>